<dbReference type="SMART" id="SM00249">
    <property type="entry name" value="PHD"/>
    <property type="match status" value="2"/>
</dbReference>
<dbReference type="Gene3D" id="1.10.10.60">
    <property type="entry name" value="Homeodomain-like"/>
    <property type="match status" value="1"/>
</dbReference>
<dbReference type="GO" id="GO:0048189">
    <property type="term" value="C:Lid2 complex"/>
    <property type="evidence" value="ECO:0007669"/>
    <property type="project" value="TreeGrafter"/>
</dbReference>
<keyword evidence="2 5" id="KW-0863">Zinc-finger</keyword>
<dbReference type="EMBL" id="HE978319">
    <property type="protein sequence ID" value="CCK70857.1"/>
    <property type="molecule type" value="Genomic_DNA"/>
</dbReference>
<dbReference type="CDD" id="cd15498">
    <property type="entry name" value="PHD2_Snt2p_like"/>
    <property type="match status" value="1"/>
</dbReference>
<dbReference type="PROSITE" id="PS51293">
    <property type="entry name" value="SANT"/>
    <property type="match status" value="1"/>
</dbReference>
<dbReference type="GO" id="GO:0036205">
    <property type="term" value="P:histone catabolic process"/>
    <property type="evidence" value="ECO:0007669"/>
    <property type="project" value="EnsemblFungi"/>
</dbReference>
<evidence type="ECO:0000256" key="6">
    <source>
        <dbReference type="SAM" id="MobiDB-lite"/>
    </source>
</evidence>
<keyword evidence="4" id="KW-0539">Nucleus</keyword>
<evidence type="ECO:0000313" key="13">
    <source>
        <dbReference type="Proteomes" id="UP000006310"/>
    </source>
</evidence>
<evidence type="ECO:0000259" key="9">
    <source>
        <dbReference type="PROSITE" id="PS51156"/>
    </source>
</evidence>
<evidence type="ECO:0000259" key="7">
    <source>
        <dbReference type="PROSITE" id="PS50016"/>
    </source>
</evidence>
<dbReference type="InterPro" id="IPR043151">
    <property type="entry name" value="BAH_sf"/>
</dbReference>
<feature type="domain" description="PHD-type" evidence="7">
    <location>
        <begin position="346"/>
        <end position="398"/>
    </location>
</feature>
<dbReference type="InterPro" id="IPR029617">
    <property type="entry name" value="Snt2"/>
</dbReference>
<dbReference type="GO" id="GO:0003682">
    <property type="term" value="F:chromatin binding"/>
    <property type="evidence" value="ECO:0007669"/>
    <property type="project" value="InterPro"/>
</dbReference>
<feature type="compositionally biased region" description="Basic and acidic residues" evidence="6">
    <location>
        <begin position="939"/>
        <end position="950"/>
    </location>
</feature>
<evidence type="ECO:0000256" key="1">
    <source>
        <dbReference type="ARBA" id="ARBA00022723"/>
    </source>
</evidence>
<dbReference type="OrthoDB" id="336088at2759"/>
<feature type="compositionally biased region" description="Basic and acidic residues" evidence="6">
    <location>
        <begin position="1"/>
        <end position="10"/>
    </location>
</feature>
<proteinExistence type="predicted"/>
<feature type="region of interest" description="Disordered" evidence="6">
    <location>
        <begin position="895"/>
        <end position="950"/>
    </location>
</feature>
<dbReference type="InterPro" id="IPR001025">
    <property type="entry name" value="BAH_dom"/>
</dbReference>
<feature type="region of interest" description="Disordered" evidence="6">
    <location>
        <begin position="1"/>
        <end position="26"/>
    </location>
</feature>
<dbReference type="PROSITE" id="PS51038">
    <property type="entry name" value="BAH"/>
    <property type="match status" value="1"/>
</dbReference>
<reference evidence="13" key="2">
    <citation type="submission" date="2012-08" db="EMBL/GenBank/DDBJ databases">
        <title>Genome sequence of Kazachstania naganishii.</title>
        <authorList>
            <person name="Gordon J.L."/>
            <person name="Armisen D."/>
            <person name="Proux-Wera E."/>
            <person name="OhEigeartaigh S.S."/>
            <person name="Byrne K.P."/>
            <person name="Wolfe K.H."/>
        </authorList>
    </citation>
    <scope>NUCLEOTIDE SEQUENCE [LARGE SCALE GENOMIC DNA]</scope>
    <source>
        <strain evidence="13">ATCC MYA-139 / BCRC 22969 / CBS 8797 / CCRC 22969 / KCTC 17520 / NBRC 10181 / NCYC 3082</strain>
    </source>
</reference>
<keyword evidence="1" id="KW-0479">Metal-binding</keyword>
<dbReference type="GO" id="GO:0061630">
    <property type="term" value="F:ubiquitin protein ligase activity"/>
    <property type="evidence" value="ECO:0007669"/>
    <property type="project" value="EnsemblFungi"/>
</dbReference>
<dbReference type="GO" id="GO:0070211">
    <property type="term" value="C:Snt2C complex"/>
    <property type="evidence" value="ECO:0007669"/>
    <property type="project" value="EnsemblFungi"/>
</dbReference>
<dbReference type="Proteomes" id="UP000006310">
    <property type="component" value="Chromosome 6"/>
</dbReference>
<dbReference type="GO" id="GO:0006357">
    <property type="term" value="P:regulation of transcription by RNA polymerase II"/>
    <property type="evidence" value="ECO:0007669"/>
    <property type="project" value="EnsemblFungi"/>
</dbReference>
<feature type="domain" description="BAH" evidence="8">
    <location>
        <begin position="145"/>
        <end position="282"/>
    </location>
</feature>
<evidence type="ECO:0000259" key="11">
    <source>
        <dbReference type="PROSITE" id="PS51805"/>
    </source>
</evidence>
<feature type="region of interest" description="Disordered" evidence="6">
    <location>
        <begin position="43"/>
        <end position="86"/>
    </location>
</feature>
<dbReference type="InterPro" id="IPR009057">
    <property type="entry name" value="Homeodomain-like_sf"/>
</dbReference>
<organism evidence="12 13">
    <name type="scientific">Huiozyma naganishii (strain ATCC MYA-139 / BCRC 22969 / CBS 8797 / KCTC 17520 / NBRC 10181 / NCYC 3082 / Yp74L-3)</name>
    <name type="common">Yeast</name>
    <name type="synonym">Kazachstania naganishii</name>
    <dbReference type="NCBI Taxonomy" id="1071383"/>
    <lineage>
        <taxon>Eukaryota</taxon>
        <taxon>Fungi</taxon>
        <taxon>Dikarya</taxon>
        <taxon>Ascomycota</taxon>
        <taxon>Saccharomycotina</taxon>
        <taxon>Saccharomycetes</taxon>
        <taxon>Saccharomycetales</taxon>
        <taxon>Saccharomycetaceae</taxon>
        <taxon>Huiozyma</taxon>
    </lineage>
</organism>
<dbReference type="CDD" id="cd15497">
    <property type="entry name" value="PHD1_Snt2p_like"/>
    <property type="match status" value="1"/>
</dbReference>
<dbReference type="InterPro" id="IPR019787">
    <property type="entry name" value="Znf_PHD-finger"/>
</dbReference>
<dbReference type="Gene3D" id="2.30.30.490">
    <property type="match status" value="1"/>
</dbReference>
<feature type="domain" description="SANT" evidence="10">
    <location>
        <begin position="590"/>
        <end position="641"/>
    </location>
</feature>
<dbReference type="InterPro" id="IPR001965">
    <property type="entry name" value="Znf_PHD"/>
</dbReference>
<feature type="domain" description="PHD-type" evidence="11">
    <location>
        <begin position="1148"/>
        <end position="1267"/>
    </location>
</feature>
<dbReference type="SMART" id="SM00439">
    <property type="entry name" value="BAH"/>
    <property type="match status" value="1"/>
</dbReference>
<dbReference type="GO" id="GO:0034599">
    <property type="term" value="P:cellular response to oxidative stress"/>
    <property type="evidence" value="ECO:0007669"/>
    <property type="project" value="EnsemblFungi"/>
</dbReference>
<dbReference type="SUPFAM" id="SSF46689">
    <property type="entry name" value="Homeodomain-like"/>
    <property type="match status" value="1"/>
</dbReference>
<dbReference type="OMA" id="WVMDEPP"/>
<feature type="domain" description="ELM2" evidence="9">
    <location>
        <begin position="474"/>
        <end position="585"/>
    </location>
</feature>
<protein>
    <recommendedName>
        <fullName evidence="14">PHD-type domain-containing protein</fullName>
    </recommendedName>
</protein>
<evidence type="ECO:0000256" key="3">
    <source>
        <dbReference type="ARBA" id="ARBA00022833"/>
    </source>
</evidence>
<dbReference type="PROSITE" id="PS51156">
    <property type="entry name" value="ELM2"/>
    <property type="match status" value="1"/>
</dbReference>
<dbReference type="InterPro" id="IPR017884">
    <property type="entry name" value="SANT_dom"/>
</dbReference>
<dbReference type="PROSITE" id="PS51805">
    <property type="entry name" value="EPHD"/>
    <property type="match status" value="1"/>
</dbReference>
<dbReference type="GeneID" id="34526572"/>
<dbReference type="SUPFAM" id="SSF57903">
    <property type="entry name" value="FYVE/PHD zinc finger"/>
    <property type="match status" value="2"/>
</dbReference>
<dbReference type="PANTHER" id="PTHR47672">
    <property type="entry name" value="E3 UBIQUITIN-PROTEIN LIGASE SNT2"/>
    <property type="match status" value="1"/>
</dbReference>
<evidence type="ECO:0008006" key="14">
    <source>
        <dbReference type="Google" id="ProtNLM"/>
    </source>
</evidence>
<dbReference type="Pfam" id="PF01426">
    <property type="entry name" value="BAH"/>
    <property type="match status" value="1"/>
</dbReference>
<dbReference type="InterPro" id="IPR034732">
    <property type="entry name" value="EPHD"/>
</dbReference>
<dbReference type="KEGG" id="kng:KNAG_0F01890"/>
<accession>J7S017</accession>
<dbReference type="PANTHER" id="PTHR47672:SF1">
    <property type="entry name" value="E3 UBIQUITIN-PROTEIN LIGASE SNT2"/>
    <property type="match status" value="1"/>
</dbReference>
<reference evidence="12 13" key="1">
    <citation type="journal article" date="2011" name="Proc. Natl. Acad. Sci. U.S.A.">
        <title>Evolutionary erosion of yeast sex chromosomes by mating-type switching accidents.</title>
        <authorList>
            <person name="Gordon J.L."/>
            <person name="Armisen D."/>
            <person name="Proux-Wera E."/>
            <person name="Oheigeartaigh S.S."/>
            <person name="Byrne K.P."/>
            <person name="Wolfe K.H."/>
        </authorList>
    </citation>
    <scope>NUCLEOTIDE SEQUENCE [LARGE SCALE GENOMIC DNA]</scope>
    <source>
        <strain evidence="13">ATCC MYA-139 / BCRC 22969 / CBS 8797 / CCRC 22969 / KCTC 17520 / NBRC 10181 / NCYC 3082</strain>
    </source>
</reference>
<evidence type="ECO:0000256" key="2">
    <source>
        <dbReference type="ARBA" id="ARBA00022771"/>
    </source>
</evidence>
<dbReference type="InterPro" id="IPR011011">
    <property type="entry name" value="Znf_FYVE_PHD"/>
</dbReference>
<evidence type="ECO:0000256" key="5">
    <source>
        <dbReference type="PROSITE-ProRule" id="PRU00146"/>
    </source>
</evidence>
<feature type="domain" description="PHD-type" evidence="7">
    <location>
        <begin position="1082"/>
        <end position="1140"/>
    </location>
</feature>
<dbReference type="Pfam" id="PF00628">
    <property type="entry name" value="PHD"/>
    <property type="match status" value="1"/>
</dbReference>
<keyword evidence="3" id="KW-0862">Zinc</keyword>
<dbReference type="Pfam" id="PF13832">
    <property type="entry name" value="zf-HC5HC2H_2"/>
    <property type="match status" value="1"/>
</dbReference>
<dbReference type="InterPro" id="IPR013083">
    <property type="entry name" value="Znf_RING/FYVE/PHD"/>
</dbReference>
<name>J7S017_HUIN7</name>
<dbReference type="Gene3D" id="3.30.40.10">
    <property type="entry name" value="Zinc/RING finger domain, C3HC4 (zinc finger)"/>
    <property type="match status" value="2"/>
</dbReference>
<evidence type="ECO:0000256" key="4">
    <source>
        <dbReference type="ARBA" id="ARBA00023242"/>
    </source>
</evidence>
<dbReference type="RefSeq" id="XP_022465103.1">
    <property type="nucleotide sequence ID" value="XM_022608626.1"/>
</dbReference>
<evidence type="ECO:0000259" key="8">
    <source>
        <dbReference type="PROSITE" id="PS51038"/>
    </source>
</evidence>
<feature type="compositionally biased region" description="Low complexity" evidence="6">
    <location>
        <begin position="52"/>
        <end position="86"/>
    </location>
</feature>
<dbReference type="GO" id="GO:0008270">
    <property type="term" value="F:zinc ion binding"/>
    <property type="evidence" value="ECO:0007669"/>
    <property type="project" value="UniProtKB-KW"/>
</dbReference>
<evidence type="ECO:0000259" key="10">
    <source>
        <dbReference type="PROSITE" id="PS51293"/>
    </source>
</evidence>
<dbReference type="PROSITE" id="PS50016">
    <property type="entry name" value="ZF_PHD_2"/>
    <property type="match status" value="2"/>
</dbReference>
<dbReference type="STRING" id="1071383.J7S017"/>
<dbReference type="HOGENOM" id="CLU_001514_2_0_1"/>
<evidence type="ECO:0000313" key="12">
    <source>
        <dbReference type="EMBL" id="CCK70857.1"/>
    </source>
</evidence>
<dbReference type="InterPro" id="IPR001005">
    <property type="entry name" value="SANT/Myb"/>
</dbReference>
<dbReference type="SMART" id="SM00717">
    <property type="entry name" value="SANT"/>
    <property type="match status" value="1"/>
</dbReference>
<dbReference type="InterPro" id="IPR000949">
    <property type="entry name" value="ELM2_dom"/>
</dbReference>
<sequence length="1442" mass="164861">MPADRNSNDQHRHHRRRSTLKQVNYDEAEVDLNLERSLVISQSNEVDDRNRSGSGTSSKKSSAQSSSGVVSRSSQSSLNSNSSNSGTTCSKGLYSVLLNDKTTPWNFIPTLPPSYRKTSRFSNVLELDDAMVDLRTQKLYNSDSTLLHINETIYMISEPPGDPYYIGRIVEFVVKAEFKAKVLTCLNITTSFPAKYFQVRMNWYYRPRDIEEKITVFNPRLVFASLHQDLCPISSYRGKCTVLHKDELLDVLPNGKESIVRSNVFYFNSLFDRYTKKYYRVHSTDKMLNNIDSTSPFLYSLNKRFRYIYVEEKYPIEAILAKYVLLQGKQELITNVTDPQKPNAWDRRCQNCKEWTHPGDCVECDDCGRTLHLLCMDPPREKNHFRGKVWVCFNCVKTQENTPETRKELAKDQKTETEFILQCKEKINRAAFEAIQKNVTYNTDNCWFQYLGEYSISFMTDSLEESIFFPYPFKGSRIGPKYQWSHCIHNSNFQKQEYRNTYPGTTSDDLVERGTNETAKLLWKVTDTDISEAALEEYITKCKEQISPLLSVNAQSCNLLDFILYELMQNNYDTEIAFLKCKTQLTKECLQEPTFTDEEIKRFEDGVRKHGSELRPVCEMVGTQPMPMIVRFYYNWKKTKRGLQVRGKKNKHLDVTENSSINDIATLSQNDVPILARNETPLIYVDDSSFDMDRLSFLNTSFQCMFCAIDYSAMWYKVTGGSDDDHVKSRIQTGVLEKTELAGKSNHERNHIDSTLGALCIRCARLWRRYAVKWVQPLEVIKRMYGTSVATYHNKLDLILEEQNINKLTLSPVQAQSKYLEWELVQDAELVTRQRLEIAEDRSKFTKMLKHSERFHLLLSKKLSKPYDQVKMDDQTLNVDLDLYLQQVMKMHDRTTNERVAAGSSKSASKSTKSKQRKSNKTSDPTHSPRPNKKAKTTAPEKETSAKNREIVNIGSDVKVSFDLGETRNIKLVIDESFKSIQIDKSICDELLPVEETDAVLTTGDNAHDACDVHDSDNLGTQKKLIPSASIILHDSRNTQAQFKSYHSIAQRNKLNNFSEIGCDDQVVADETESRQFPSDRNSVCSVCNDNFHDPAPKLSCENCGLSVHIPCYGVSITEKACKVKNGSSGKWLCDPCSNDLNPVVSTSYNCCLCFTEGSNSGGFKKDDTDMFLKALKLTTSGSWCHVICSFFNKGIYYVEAKKLQPAVNVTDVIMKNMGSVCSICRNSGGGLVCCEDSAELVHASCAQEHSDYRLLFKKTLIEKEVSEHTSGLIIDESDGLMYQISPVILDKLHKQEGPTSSSYHSLSSTMGRYSMLEVYARSSKQNCTRNMILTRYLEQKQLTIQNFSIDINMLLEHDKDLVNFNKPFVLRKIESCKKCHSTSALTWYSSDLCQVCHLNDSLDEVYLNGEGDESMADREYISKETKKELKTGINETYTDLH</sequence>
<gene>
    <name evidence="12" type="primary">KNAG0F01890</name>
    <name evidence="12" type="ordered locus">KNAG_0F01890</name>
</gene>
<dbReference type="eggNOG" id="KOG0955">
    <property type="taxonomic scope" value="Eukaryota"/>
</dbReference>
<keyword evidence="13" id="KW-1185">Reference proteome</keyword>